<comment type="similarity">
    <text evidence="2">Belongs to the FAD-dependent glycerol-3-phosphate dehydrogenase family.</text>
</comment>
<evidence type="ECO:0000313" key="10">
    <source>
        <dbReference type="Proteomes" id="UP000472676"/>
    </source>
</evidence>
<keyword evidence="3" id="KW-0285">Flavoprotein</keyword>
<dbReference type="GO" id="GO:0006071">
    <property type="term" value="P:glycerol metabolic process"/>
    <property type="evidence" value="ECO:0007669"/>
    <property type="project" value="UniProtKB-KW"/>
</dbReference>
<name>A0A6M2BW29_9GAMM</name>
<protein>
    <submittedName>
        <fullName evidence="9">Glycerol-3-phosphate dehydrogenase/oxidase</fullName>
    </submittedName>
</protein>
<feature type="domain" description="Alpha-glycerophosphate oxidase C-terminal" evidence="8">
    <location>
        <begin position="400"/>
        <end position="485"/>
    </location>
</feature>
<dbReference type="GO" id="GO:0004368">
    <property type="term" value="F:glycerol-3-phosphate dehydrogenase (quinone) activity"/>
    <property type="evidence" value="ECO:0007669"/>
    <property type="project" value="InterPro"/>
</dbReference>
<dbReference type="PRINTS" id="PR01001">
    <property type="entry name" value="FADG3PDH"/>
</dbReference>
<dbReference type="InterPro" id="IPR031656">
    <property type="entry name" value="DAO_C"/>
</dbReference>
<evidence type="ECO:0000259" key="7">
    <source>
        <dbReference type="Pfam" id="PF01266"/>
    </source>
</evidence>
<dbReference type="Pfam" id="PF16901">
    <property type="entry name" value="DAO_C"/>
    <property type="match status" value="1"/>
</dbReference>
<evidence type="ECO:0000256" key="1">
    <source>
        <dbReference type="ARBA" id="ARBA00001974"/>
    </source>
</evidence>
<evidence type="ECO:0000259" key="8">
    <source>
        <dbReference type="Pfam" id="PF16901"/>
    </source>
</evidence>
<dbReference type="SUPFAM" id="SSF51905">
    <property type="entry name" value="FAD/NAD(P)-binding domain"/>
    <property type="match status" value="1"/>
</dbReference>
<proteinExistence type="inferred from homology"/>
<evidence type="ECO:0000256" key="6">
    <source>
        <dbReference type="ARBA" id="ARBA00023002"/>
    </source>
</evidence>
<organism evidence="9 10">
    <name type="scientific">Solimonas terrae</name>
    <dbReference type="NCBI Taxonomy" id="1396819"/>
    <lineage>
        <taxon>Bacteria</taxon>
        <taxon>Pseudomonadati</taxon>
        <taxon>Pseudomonadota</taxon>
        <taxon>Gammaproteobacteria</taxon>
        <taxon>Nevskiales</taxon>
        <taxon>Nevskiaceae</taxon>
        <taxon>Solimonas</taxon>
    </lineage>
</organism>
<keyword evidence="6" id="KW-0560">Oxidoreductase</keyword>
<dbReference type="AlphaFoldDB" id="A0A6M2BW29"/>
<gene>
    <name evidence="9" type="ORF">G7Y85_15395</name>
</gene>
<keyword evidence="5" id="KW-0274">FAD</keyword>
<comment type="cofactor">
    <cofactor evidence="1">
        <name>FAD</name>
        <dbReference type="ChEBI" id="CHEBI:57692"/>
    </cofactor>
</comment>
<dbReference type="Gene3D" id="3.50.50.60">
    <property type="entry name" value="FAD/NAD(P)-binding domain"/>
    <property type="match status" value="1"/>
</dbReference>
<dbReference type="Gene3D" id="3.30.9.10">
    <property type="entry name" value="D-Amino Acid Oxidase, subunit A, domain 2"/>
    <property type="match status" value="1"/>
</dbReference>
<comment type="caution">
    <text evidence="9">The sequence shown here is derived from an EMBL/GenBank/DDBJ whole genome shotgun (WGS) entry which is preliminary data.</text>
</comment>
<dbReference type="InterPro" id="IPR036188">
    <property type="entry name" value="FAD/NAD-bd_sf"/>
</dbReference>
<evidence type="ECO:0000313" key="9">
    <source>
        <dbReference type="EMBL" id="NGY06157.1"/>
    </source>
</evidence>
<dbReference type="PANTHER" id="PTHR11985:SF35">
    <property type="entry name" value="ANAEROBIC GLYCEROL-3-PHOSPHATE DEHYDROGENASE SUBUNIT A"/>
    <property type="match status" value="1"/>
</dbReference>
<dbReference type="Proteomes" id="UP000472676">
    <property type="component" value="Unassembled WGS sequence"/>
</dbReference>
<dbReference type="GO" id="GO:0046168">
    <property type="term" value="P:glycerol-3-phosphate catabolic process"/>
    <property type="evidence" value="ECO:0007669"/>
    <property type="project" value="TreeGrafter"/>
</dbReference>
<keyword evidence="4" id="KW-0319">Glycerol metabolism</keyword>
<dbReference type="RefSeq" id="WP_166259123.1">
    <property type="nucleotide sequence ID" value="NZ_JAAMOW010000008.1"/>
</dbReference>
<keyword evidence="10" id="KW-1185">Reference proteome</keyword>
<evidence type="ECO:0000256" key="2">
    <source>
        <dbReference type="ARBA" id="ARBA00007330"/>
    </source>
</evidence>
<dbReference type="PANTHER" id="PTHR11985">
    <property type="entry name" value="GLYCEROL-3-PHOSPHATE DEHYDROGENASE"/>
    <property type="match status" value="1"/>
</dbReference>
<evidence type="ECO:0000256" key="3">
    <source>
        <dbReference type="ARBA" id="ARBA00022630"/>
    </source>
</evidence>
<dbReference type="Pfam" id="PF01266">
    <property type="entry name" value="DAO"/>
    <property type="match status" value="1"/>
</dbReference>
<dbReference type="Gene3D" id="1.10.8.870">
    <property type="entry name" value="Alpha-glycerophosphate oxidase, cap domain"/>
    <property type="match status" value="1"/>
</dbReference>
<dbReference type="InterPro" id="IPR038299">
    <property type="entry name" value="DAO_C_sf"/>
</dbReference>
<dbReference type="InterPro" id="IPR000447">
    <property type="entry name" value="G3P_DH_FAD-dep"/>
</dbReference>
<dbReference type="InterPro" id="IPR006076">
    <property type="entry name" value="FAD-dep_OxRdtase"/>
</dbReference>
<reference evidence="9 10" key="1">
    <citation type="journal article" date="2014" name="Int. J. Syst. Evol. Microbiol.">
        <title>Solimonas terrae sp. nov., isolated from soil.</title>
        <authorList>
            <person name="Kim S.J."/>
            <person name="Moon J.Y."/>
            <person name="Weon H.Y."/>
            <person name="Ahn J.H."/>
            <person name="Chen W.M."/>
            <person name="Kwon S.W."/>
        </authorList>
    </citation>
    <scope>NUCLEOTIDE SEQUENCE [LARGE SCALE GENOMIC DNA]</scope>
    <source>
        <strain evidence="9 10">KIS83-12</strain>
    </source>
</reference>
<dbReference type="EMBL" id="JAAMOW010000008">
    <property type="protein sequence ID" value="NGY06157.1"/>
    <property type="molecule type" value="Genomic_DNA"/>
</dbReference>
<sequence length="506" mass="55144">MPERITLQQLDDHYDLIVIGGGITGAGIFREAARRGVRVLLVEAADFASGTSSASSKLVHGGLRYLKNGDWRLTLESVRERQRLLREAAGLVEPLPFLMPIHRDRRPGRWLMQIGLRIYDAMAGARRSFWLSAQQAVAREPVLRAGTLRGAMLYEDASTDDARLVLRLLLAGIADGGVAVNYVSAEPVSDSERVRGVRLRDDERGAVREIAARLVINATGAWADRLANAPPGAPTLRPLRGSHLVFASRSLPLAHAVTWLHPHDGRPIFAHPWEGAVVYGTTDLDHDDELSSPRITAAEIDYLMVGLKAQFPDLSLRAGDALSSYAGVRPVVAGGHDDPSRESRESAMWAAPGLIGITGGKLTTFRVTANQVLQTAAAELPQLLQGRGDGPLFETGMAPDRLGGRYGAAATEIRAMPAVLQTTLADTPYRLAELIWSLRHEAIVHLDDLLLRRTRIGLVAANGGVDLLPLLAEPACVALGWSETRWRQECERYRALWQQRHAPPAS</sequence>
<evidence type="ECO:0000256" key="4">
    <source>
        <dbReference type="ARBA" id="ARBA00022798"/>
    </source>
</evidence>
<feature type="domain" description="FAD dependent oxidoreductase" evidence="7">
    <location>
        <begin position="15"/>
        <end position="339"/>
    </location>
</feature>
<evidence type="ECO:0000256" key="5">
    <source>
        <dbReference type="ARBA" id="ARBA00022827"/>
    </source>
</evidence>
<accession>A0A6M2BW29</accession>